<sequence length="451" mass="45474">MQHKTIALLPTLLLAAPASGSGKTLLTLGLLRAFRDRGLHVVGAKSGPDYIDPRFHQAACGRASSNLDAWAMAEGELRARAQGALGGALGGAGGDGPSARPLLIVEGAMGALDGAPPEGKGSAADLAAALGAPVVMVVDAGRMAGSAALAPAGLRALRPEIEIAGVILNRIGSPRHEAAARRALEGAGLACLGAMPRQEALALPSRHLGLVQAQEHPQLEAFVAAAGAAAAAHLDLDAIAQAARPLRAEPGDAAARLAPPGQRVAVARDAAFAFAYPHLMADWRAQGAELVPFSPLADEAPDAAADAVYLPGGYPELHAGRLAGASAFLGGLRAAAARGATVYGECGGFMALGEALVDADGAAHPMAGLLPVTTSFAVRKMTLGYRRLAPRAGAPWAGALNGHEFHYATIVEEGPAERLFDATDAAGKALAPMGLRVGRVMGSYAHVIAPG</sequence>
<comment type="similarity">
    <text evidence="2">Belongs to the CobB/CobQ family. CobQ subfamily.</text>
</comment>
<dbReference type="InterPro" id="IPR011698">
    <property type="entry name" value="GATase_3"/>
</dbReference>
<dbReference type="InterPro" id="IPR002586">
    <property type="entry name" value="CobQ/CobB/MinD/ParA_Nub-bd_dom"/>
</dbReference>
<dbReference type="PROSITE" id="PS51274">
    <property type="entry name" value="GATASE_COBBQ"/>
    <property type="match status" value="1"/>
</dbReference>
<comment type="domain">
    <text evidence="9">Comprises of two domains. The C-terminal domain contains the binding site for glutamine and catalyzes the hydrolysis of this substrate to glutamate and ammonia. The N-terminal domain is anticipated to bind ATP and hydrogenobyrinate and catalyzes the ultimate synthesis of the diamide product. The ammonia produced via the glutaminase domain is probably translocated to the adjacent domain via a molecular tunnel, where it reacts with an activated intermediate.</text>
</comment>
<evidence type="ECO:0000256" key="4">
    <source>
        <dbReference type="ARBA" id="ARBA00022598"/>
    </source>
</evidence>
<dbReference type="AlphaFoldDB" id="A0A1I3L502"/>
<dbReference type="Pfam" id="PF07685">
    <property type="entry name" value="GATase_3"/>
    <property type="match status" value="1"/>
</dbReference>
<dbReference type="GO" id="GO:0005524">
    <property type="term" value="F:ATP binding"/>
    <property type="evidence" value="ECO:0007669"/>
    <property type="project" value="UniProtKB-UniRule"/>
</dbReference>
<dbReference type="HAMAP" id="MF_00027">
    <property type="entry name" value="CobB_CbiA"/>
    <property type="match status" value="1"/>
</dbReference>
<evidence type="ECO:0000256" key="1">
    <source>
        <dbReference type="ARBA" id="ARBA00001946"/>
    </source>
</evidence>
<comment type="similarity">
    <text evidence="9">Belongs to the CobB/CbiA family.</text>
</comment>
<dbReference type="SUPFAM" id="SSF52540">
    <property type="entry name" value="P-loop containing nucleoside triphosphate hydrolases"/>
    <property type="match status" value="1"/>
</dbReference>
<dbReference type="Gene3D" id="3.40.50.880">
    <property type="match status" value="1"/>
</dbReference>
<keyword evidence="10" id="KW-0732">Signal</keyword>
<evidence type="ECO:0000256" key="3">
    <source>
        <dbReference type="ARBA" id="ARBA00022573"/>
    </source>
</evidence>
<dbReference type="NCBIfam" id="NF002204">
    <property type="entry name" value="PRK01077.1"/>
    <property type="match status" value="1"/>
</dbReference>
<keyword evidence="6 9" id="KW-0067">ATP-binding</keyword>
<feature type="domain" description="CobQ/CobB/MinD/ParA nucleotide binding" evidence="11">
    <location>
        <begin position="14"/>
        <end position="208"/>
    </location>
</feature>
<keyword evidence="4 9" id="KW-0436">Ligase</keyword>
<dbReference type="EC" id="6.3.5.9" evidence="9"/>
<comment type="function">
    <text evidence="9">Catalyzes the ATP-dependent amidation of the two carboxylate groups at positions a and c of hydrogenobyrinate, using either L-glutamine or ammonia as the nitrogen source.</text>
</comment>
<feature type="chain" id="PRO_5011470045" description="Hydrogenobyrinate a,c-diamide synthase" evidence="10">
    <location>
        <begin position="21"/>
        <end position="451"/>
    </location>
</feature>
<evidence type="ECO:0000256" key="5">
    <source>
        <dbReference type="ARBA" id="ARBA00022741"/>
    </source>
</evidence>
<feature type="domain" description="CobB/CobQ-like glutamine amidotransferase" evidence="12">
    <location>
        <begin position="263"/>
        <end position="449"/>
    </location>
</feature>
<feature type="active site" description="Nucleophile" evidence="9">
    <location>
        <position position="346"/>
    </location>
</feature>
<dbReference type="STRING" id="1114924.SAMN05216258_109210"/>
<evidence type="ECO:0000259" key="12">
    <source>
        <dbReference type="Pfam" id="PF07685"/>
    </source>
</evidence>
<evidence type="ECO:0000313" key="13">
    <source>
        <dbReference type="EMBL" id="SFI79780.1"/>
    </source>
</evidence>
<evidence type="ECO:0000256" key="9">
    <source>
        <dbReference type="HAMAP-Rule" id="MF_00027"/>
    </source>
</evidence>
<comment type="pathway">
    <text evidence="9">Cofactor biosynthesis; adenosylcobalamin biosynthesis; cob(II)yrinate a,c-diamide from precorrin-2 (aerobic route): step 9/10.</text>
</comment>
<keyword evidence="7 9" id="KW-0460">Magnesium</keyword>
<dbReference type="InterPro" id="IPR004484">
    <property type="entry name" value="CbiA/CobB_synth"/>
</dbReference>
<keyword evidence="3 9" id="KW-0169">Cobalamin biosynthesis</keyword>
<proteinExistence type="inferred from homology"/>
<feature type="site" description="Increases nucleophilicity of active site Cys" evidence="9">
    <location>
        <position position="446"/>
    </location>
</feature>
<dbReference type="PANTHER" id="PTHR43873:SF1">
    <property type="entry name" value="COBYRINATE A,C-DIAMIDE SYNTHASE"/>
    <property type="match status" value="1"/>
</dbReference>
<name>A0A1I3L502_9RHOB</name>
<accession>A0A1I3L502</accession>
<evidence type="ECO:0000259" key="11">
    <source>
        <dbReference type="Pfam" id="PF01656"/>
    </source>
</evidence>
<keyword evidence="8 9" id="KW-0315">Glutamine amidotransferase</keyword>
<dbReference type="PANTHER" id="PTHR43873">
    <property type="entry name" value="COBYRINATE A,C-DIAMIDE SYNTHASE"/>
    <property type="match status" value="1"/>
</dbReference>
<evidence type="ECO:0000313" key="14">
    <source>
        <dbReference type="Proteomes" id="UP000199377"/>
    </source>
</evidence>
<gene>
    <name evidence="9" type="primary">cobB</name>
    <name evidence="13" type="ORF">SAMN05216258_109210</name>
</gene>
<dbReference type="UniPathway" id="UPA00148">
    <property type="reaction ID" value="UER00220"/>
</dbReference>
<keyword evidence="5 9" id="KW-0547">Nucleotide-binding</keyword>
<evidence type="ECO:0000256" key="8">
    <source>
        <dbReference type="ARBA" id="ARBA00022962"/>
    </source>
</evidence>
<comment type="miscellaneous">
    <text evidence="9">The a and c carboxylates of hydrogenobyrinate are activated for nucleophilic attack via formation of a phosphorylated intermediate by ATP. CobB catalyzes first the amidation of the c-carboxylate, and then that of the a-carboxylate.</text>
</comment>
<dbReference type="Proteomes" id="UP000199377">
    <property type="component" value="Unassembled WGS sequence"/>
</dbReference>
<evidence type="ECO:0000256" key="2">
    <source>
        <dbReference type="ARBA" id="ARBA00006205"/>
    </source>
</evidence>
<evidence type="ECO:0000256" key="7">
    <source>
        <dbReference type="ARBA" id="ARBA00022842"/>
    </source>
</evidence>
<dbReference type="SUPFAM" id="SSF52317">
    <property type="entry name" value="Class I glutamine amidotransferase-like"/>
    <property type="match status" value="1"/>
</dbReference>
<dbReference type="EMBL" id="FOQH01000009">
    <property type="protein sequence ID" value="SFI79780.1"/>
    <property type="molecule type" value="Genomic_DNA"/>
</dbReference>
<dbReference type="GO" id="GO:0009236">
    <property type="term" value="P:cobalamin biosynthetic process"/>
    <property type="evidence" value="ECO:0007669"/>
    <property type="project" value="UniProtKB-UniRule"/>
</dbReference>
<evidence type="ECO:0000256" key="10">
    <source>
        <dbReference type="SAM" id="SignalP"/>
    </source>
</evidence>
<dbReference type="GO" id="GO:0043802">
    <property type="term" value="F:hydrogenobyrinic acid a,c-diamide synthase (glutamine-hydrolysing) activity"/>
    <property type="evidence" value="ECO:0007669"/>
    <property type="project" value="UniProtKB-UniRule"/>
</dbReference>
<dbReference type="GO" id="GO:0042242">
    <property type="term" value="F:cobyrinic acid a,c-diamide synthase activity"/>
    <property type="evidence" value="ECO:0007669"/>
    <property type="project" value="InterPro"/>
</dbReference>
<dbReference type="InterPro" id="IPR029062">
    <property type="entry name" value="Class_I_gatase-like"/>
</dbReference>
<dbReference type="Pfam" id="PF01656">
    <property type="entry name" value="CbiA"/>
    <property type="match status" value="1"/>
</dbReference>
<feature type="signal peptide" evidence="10">
    <location>
        <begin position="1"/>
        <end position="20"/>
    </location>
</feature>
<dbReference type="OrthoDB" id="9764035at2"/>
<evidence type="ECO:0000256" key="6">
    <source>
        <dbReference type="ARBA" id="ARBA00022840"/>
    </source>
</evidence>
<comment type="cofactor">
    <cofactor evidence="1 9">
        <name>Mg(2+)</name>
        <dbReference type="ChEBI" id="CHEBI:18420"/>
    </cofactor>
</comment>
<dbReference type="NCBIfam" id="TIGR00379">
    <property type="entry name" value="cobB"/>
    <property type="match status" value="1"/>
</dbReference>
<dbReference type="InterPro" id="IPR027417">
    <property type="entry name" value="P-loop_NTPase"/>
</dbReference>
<dbReference type="Gene3D" id="3.40.50.300">
    <property type="entry name" value="P-loop containing nucleotide triphosphate hydrolases"/>
    <property type="match status" value="1"/>
</dbReference>
<keyword evidence="14" id="KW-1185">Reference proteome</keyword>
<protein>
    <recommendedName>
        <fullName evidence="9">Hydrogenobyrinate a,c-diamide synthase</fullName>
        <ecNumber evidence="9">6.3.5.9</ecNumber>
    </recommendedName>
    <alternativeName>
        <fullName evidence="9">Hydrogenobyrinic acid a,c-diamide synthase</fullName>
    </alternativeName>
</protein>
<reference evidence="13 14" key="1">
    <citation type="submission" date="2016-10" db="EMBL/GenBank/DDBJ databases">
        <authorList>
            <person name="de Groot N.N."/>
        </authorList>
    </citation>
    <scope>NUCLEOTIDE SEQUENCE [LARGE SCALE GENOMIC DNA]</scope>
    <source>
        <strain evidence="13 14">CGMCC 1.11030</strain>
    </source>
</reference>
<organism evidence="13 14">
    <name type="scientific">Albimonas pacifica</name>
    <dbReference type="NCBI Taxonomy" id="1114924"/>
    <lineage>
        <taxon>Bacteria</taxon>
        <taxon>Pseudomonadati</taxon>
        <taxon>Pseudomonadota</taxon>
        <taxon>Alphaproteobacteria</taxon>
        <taxon>Rhodobacterales</taxon>
        <taxon>Paracoccaceae</taxon>
        <taxon>Albimonas</taxon>
    </lineage>
</organism>
<comment type="catalytic activity">
    <reaction evidence="9">
        <text>hydrogenobyrinate + 2 L-glutamine + 2 ATP + 2 H2O = hydrogenobyrinate a,c-diamide + 2 L-glutamate + 2 ADP + 2 phosphate + 2 H(+)</text>
        <dbReference type="Rhea" id="RHEA:12544"/>
        <dbReference type="ChEBI" id="CHEBI:15377"/>
        <dbReference type="ChEBI" id="CHEBI:15378"/>
        <dbReference type="ChEBI" id="CHEBI:29985"/>
        <dbReference type="ChEBI" id="CHEBI:30616"/>
        <dbReference type="ChEBI" id="CHEBI:43474"/>
        <dbReference type="ChEBI" id="CHEBI:58359"/>
        <dbReference type="ChEBI" id="CHEBI:77873"/>
        <dbReference type="ChEBI" id="CHEBI:77874"/>
        <dbReference type="ChEBI" id="CHEBI:456216"/>
        <dbReference type="EC" id="6.3.5.9"/>
    </reaction>
</comment>